<gene>
    <name evidence="1" type="ORF">L1987_53801</name>
</gene>
<accession>A0ACB9EY57</accession>
<keyword evidence="2" id="KW-1185">Reference proteome</keyword>
<evidence type="ECO:0000313" key="2">
    <source>
        <dbReference type="Proteomes" id="UP001056120"/>
    </source>
</evidence>
<name>A0ACB9EY57_9ASTR</name>
<comment type="caution">
    <text evidence="1">The sequence shown here is derived from an EMBL/GenBank/DDBJ whole genome shotgun (WGS) entry which is preliminary data.</text>
</comment>
<dbReference type="Proteomes" id="UP001056120">
    <property type="component" value="Linkage Group LG17"/>
</dbReference>
<reference evidence="2" key="1">
    <citation type="journal article" date="2022" name="Mol. Ecol. Resour.">
        <title>The genomes of chicory, endive, great burdock and yacon provide insights into Asteraceae palaeo-polyploidization history and plant inulin production.</title>
        <authorList>
            <person name="Fan W."/>
            <person name="Wang S."/>
            <person name="Wang H."/>
            <person name="Wang A."/>
            <person name="Jiang F."/>
            <person name="Liu H."/>
            <person name="Zhao H."/>
            <person name="Xu D."/>
            <person name="Zhang Y."/>
        </authorList>
    </citation>
    <scope>NUCLEOTIDE SEQUENCE [LARGE SCALE GENOMIC DNA]</scope>
    <source>
        <strain evidence="2">cv. Yunnan</strain>
    </source>
</reference>
<protein>
    <submittedName>
        <fullName evidence="1">Uncharacterized protein</fullName>
    </submittedName>
</protein>
<reference evidence="1 2" key="2">
    <citation type="journal article" date="2022" name="Mol. Ecol. Resour.">
        <title>The genomes of chicory, endive, great burdock and yacon provide insights into Asteraceae paleo-polyploidization history and plant inulin production.</title>
        <authorList>
            <person name="Fan W."/>
            <person name="Wang S."/>
            <person name="Wang H."/>
            <person name="Wang A."/>
            <person name="Jiang F."/>
            <person name="Liu H."/>
            <person name="Zhao H."/>
            <person name="Xu D."/>
            <person name="Zhang Y."/>
        </authorList>
    </citation>
    <scope>NUCLEOTIDE SEQUENCE [LARGE SCALE GENOMIC DNA]</scope>
    <source>
        <strain evidence="2">cv. Yunnan</strain>
        <tissue evidence="1">Leaves</tissue>
    </source>
</reference>
<sequence length="770" mass="86354">MEAISESVSVSVEGFIFMVRVRELSDWVPTMLRSGDESTGDDSSNSVVVLEDESDNENELDMEGEVDGFRDDSRYLAIRQFSFNTFPDCGSASNYTQDDTRIYYVSDDGFIEGGDRHDLSNNYSTRVYNTIRSFPKNEWNCYTLRPKKGKNNRYLIRAIFYGKSRGQTPQFDLYFGADYWVTVNITDTSKYVAYEMIHLTSSDYINVCLVNTDEGDPFITSLELRLLENTMYDEQSPSTLILEQRTNFVTKTSKSILLPILNALEIYTLKQFQQNQTDDQYAAAMWSIKSTYGGLTTLNWQGDPCVPQPWVGLICNYNAQGAAKIISLNLSSRGLSGEIAPALADLTMIESLDLSYNNLTGRVPEIFARLDNLGILNLVGNNFTRTFPAQLLAKSKDGLLWLTFDTNVSAIISTKENRNNKPNLVDILAPIIGFVVVLSLVVLLVKQLKQKAFIRMQEGFTLRKQQFTYSEVLCITKKIHNEIGRGGFGSVFHGNVGGNQVAVKMLSESASQGYREFQAEVKLLMEIHHTNTTSLVGYCDDNKHKGIIYEFMANGNLENHLFDGCPNVLSWERRLQIGFDAAEGLAYMHHGCRPPIVHRDVKCSNILLNESFQAKVSDFGLSRAYPTEDATHVSSLKVAGTVGYLDPEYHSTNRLTEKSDVYSFGVVLLELITGRRAILDGINVINWVKSSIEEGNVETIIDARLEGRFDINTAWTVVETAIACVSPTSIKRPTMNDVVMDLKHCVQAEKTRQTGSVSFNLESVSDPNPR</sequence>
<organism evidence="1 2">
    <name type="scientific">Smallanthus sonchifolius</name>
    <dbReference type="NCBI Taxonomy" id="185202"/>
    <lineage>
        <taxon>Eukaryota</taxon>
        <taxon>Viridiplantae</taxon>
        <taxon>Streptophyta</taxon>
        <taxon>Embryophyta</taxon>
        <taxon>Tracheophyta</taxon>
        <taxon>Spermatophyta</taxon>
        <taxon>Magnoliopsida</taxon>
        <taxon>eudicotyledons</taxon>
        <taxon>Gunneridae</taxon>
        <taxon>Pentapetalae</taxon>
        <taxon>asterids</taxon>
        <taxon>campanulids</taxon>
        <taxon>Asterales</taxon>
        <taxon>Asteraceae</taxon>
        <taxon>Asteroideae</taxon>
        <taxon>Heliantheae alliance</taxon>
        <taxon>Millerieae</taxon>
        <taxon>Smallanthus</taxon>
    </lineage>
</organism>
<proteinExistence type="predicted"/>
<evidence type="ECO:0000313" key="1">
    <source>
        <dbReference type="EMBL" id="KAI3763347.1"/>
    </source>
</evidence>
<dbReference type="EMBL" id="CM042034">
    <property type="protein sequence ID" value="KAI3763347.1"/>
    <property type="molecule type" value="Genomic_DNA"/>
</dbReference>